<dbReference type="PROSITE" id="PS51746">
    <property type="entry name" value="PPM_2"/>
    <property type="match status" value="1"/>
</dbReference>
<organism evidence="5 6">
    <name type="scientific">Blepharisma stoltei</name>
    <dbReference type="NCBI Taxonomy" id="1481888"/>
    <lineage>
        <taxon>Eukaryota</taxon>
        <taxon>Sar</taxon>
        <taxon>Alveolata</taxon>
        <taxon>Ciliophora</taxon>
        <taxon>Postciliodesmatophora</taxon>
        <taxon>Heterotrichea</taxon>
        <taxon>Heterotrichida</taxon>
        <taxon>Blepharismidae</taxon>
        <taxon>Blepharisma</taxon>
    </lineage>
</organism>
<gene>
    <name evidence="5" type="ORF">BSTOLATCC_MIC41876</name>
</gene>
<keyword evidence="2" id="KW-0472">Membrane</keyword>
<accession>A0AAU9JT30</accession>
<dbReference type="Pfam" id="PF00481">
    <property type="entry name" value="PP2C"/>
    <property type="match status" value="1"/>
</dbReference>
<evidence type="ECO:0000313" key="6">
    <source>
        <dbReference type="Proteomes" id="UP001162131"/>
    </source>
</evidence>
<evidence type="ECO:0000256" key="2">
    <source>
        <dbReference type="ARBA" id="ARBA00023136"/>
    </source>
</evidence>
<feature type="domain" description="PPM-type phosphatase" evidence="4">
    <location>
        <begin position="23"/>
        <end position="306"/>
    </location>
</feature>
<sequence length="311" mass="34857">MGPYLSTPVTEKRSSSGNNSKISFGVSAMQGWRVSMEDAHLTNLNIDESTSCFGVFDGHGGHEVSLFISRHFGPELVLNPHFQNRRIEQALSDTFVRLDALMRTKEGKKELYRLQRDLPTNFLIDDNMAESAQFNAGCTAVVALIRGNMLYVANAGDSRCVLARNRRAINMSQDHKPELENEFRRIKDAGGSVIDGRINGNLNLSRSLGDFNYKDPSVPPERHMITACPELKVEQLGQEDDFIVIGCDGIWDILTSQQCVDFVYDRLGRLSLEEIARQICDRCLARSVDENLGRGCDNMSVIIVTWKKPIN</sequence>
<dbReference type="AlphaFoldDB" id="A0AAU9JT30"/>
<dbReference type="SMART" id="SM00332">
    <property type="entry name" value="PP2Cc"/>
    <property type="match status" value="1"/>
</dbReference>
<dbReference type="InterPro" id="IPR036457">
    <property type="entry name" value="PPM-type-like_dom_sf"/>
</dbReference>
<dbReference type="SUPFAM" id="SSF81606">
    <property type="entry name" value="PP2C-like"/>
    <property type="match status" value="1"/>
</dbReference>
<dbReference type="PANTHER" id="PTHR13832">
    <property type="entry name" value="PROTEIN PHOSPHATASE 2C"/>
    <property type="match status" value="1"/>
</dbReference>
<reference evidence="5" key="1">
    <citation type="submission" date="2021-09" db="EMBL/GenBank/DDBJ databases">
        <authorList>
            <consortium name="AG Swart"/>
            <person name="Singh M."/>
            <person name="Singh A."/>
            <person name="Seah K."/>
            <person name="Emmerich C."/>
        </authorList>
    </citation>
    <scope>NUCLEOTIDE SEQUENCE</scope>
    <source>
        <strain evidence="5">ATCC30299</strain>
    </source>
</reference>
<dbReference type="EMBL" id="CAJZBQ010000041">
    <property type="protein sequence ID" value="CAG9326602.1"/>
    <property type="molecule type" value="Genomic_DNA"/>
</dbReference>
<comment type="caution">
    <text evidence="5">The sequence shown here is derived from an EMBL/GenBank/DDBJ whole genome shotgun (WGS) entry which is preliminary data.</text>
</comment>
<dbReference type="Proteomes" id="UP001162131">
    <property type="component" value="Unassembled WGS sequence"/>
</dbReference>
<dbReference type="FunFam" id="3.60.40.10:FF:000140">
    <property type="entry name" value="Protein phosphatase 2C"/>
    <property type="match status" value="1"/>
</dbReference>
<dbReference type="Gene3D" id="3.60.40.10">
    <property type="entry name" value="PPM-type phosphatase domain"/>
    <property type="match status" value="1"/>
</dbReference>
<feature type="region of interest" description="Disordered" evidence="3">
    <location>
        <begin position="1"/>
        <end position="20"/>
    </location>
</feature>
<protein>
    <recommendedName>
        <fullName evidence="4">PPM-type phosphatase domain-containing protein</fullName>
    </recommendedName>
</protein>
<name>A0AAU9JT30_9CILI</name>
<dbReference type="InterPro" id="IPR001932">
    <property type="entry name" value="PPM-type_phosphatase-like_dom"/>
</dbReference>
<evidence type="ECO:0000256" key="3">
    <source>
        <dbReference type="SAM" id="MobiDB-lite"/>
    </source>
</evidence>
<comment type="subcellular location">
    <subcellularLocation>
        <location evidence="1">Membrane</location>
    </subcellularLocation>
</comment>
<evidence type="ECO:0000259" key="4">
    <source>
        <dbReference type="PROSITE" id="PS51746"/>
    </source>
</evidence>
<dbReference type="CDD" id="cd00143">
    <property type="entry name" value="PP2Cc"/>
    <property type="match status" value="1"/>
</dbReference>
<dbReference type="PANTHER" id="PTHR13832:SF840">
    <property type="entry name" value="PROTEIN PHOSPHATASE 2C 60-RELATED"/>
    <property type="match status" value="1"/>
</dbReference>
<evidence type="ECO:0000313" key="5">
    <source>
        <dbReference type="EMBL" id="CAG9326602.1"/>
    </source>
</evidence>
<dbReference type="InterPro" id="IPR015655">
    <property type="entry name" value="PP2C"/>
</dbReference>
<keyword evidence="6" id="KW-1185">Reference proteome</keyword>
<evidence type="ECO:0000256" key="1">
    <source>
        <dbReference type="ARBA" id="ARBA00004370"/>
    </source>
</evidence>
<dbReference type="GO" id="GO:0004722">
    <property type="term" value="F:protein serine/threonine phosphatase activity"/>
    <property type="evidence" value="ECO:0007669"/>
    <property type="project" value="InterPro"/>
</dbReference>
<proteinExistence type="predicted"/>
<dbReference type="GO" id="GO:0016020">
    <property type="term" value="C:membrane"/>
    <property type="evidence" value="ECO:0007669"/>
    <property type="project" value="UniProtKB-SubCell"/>
</dbReference>